<protein>
    <submittedName>
        <fullName evidence="2">Pentapeptide repeat-containing protein</fullName>
    </submittedName>
</protein>
<accession>A0A977PW29</accession>
<proteinExistence type="predicted"/>
<dbReference type="Proteomes" id="UP001065613">
    <property type="component" value="Chromosome"/>
</dbReference>
<feature type="transmembrane region" description="Helical" evidence="1">
    <location>
        <begin position="616"/>
        <end position="639"/>
    </location>
</feature>
<evidence type="ECO:0000256" key="1">
    <source>
        <dbReference type="SAM" id="Phobius"/>
    </source>
</evidence>
<reference evidence="2" key="1">
    <citation type="submission" date="2021-04" db="EMBL/GenBank/DDBJ databases">
        <title>Genome sequence of Woronichinia naegeliana from Washington state freshwater lake bloom.</title>
        <authorList>
            <person name="Dreher T.W."/>
        </authorList>
    </citation>
    <scope>NUCLEOTIDE SEQUENCE</scope>
    <source>
        <strain evidence="2">WA131</strain>
    </source>
</reference>
<keyword evidence="1" id="KW-0812">Transmembrane</keyword>
<dbReference type="Pfam" id="PF13576">
    <property type="entry name" value="Pentapeptide_3"/>
    <property type="match status" value="1"/>
</dbReference>
<dbReference type="InterPro" id="IPR001646">
    <property type="entry name" value="5peptide_repeat"/>
</dbReference>
<dbReference type="KEGG" id="wna:KA717_38605"/>
<sequence>MLTPCQKRWFSLILLLGSLLGLWLSSGQPVLASGDRLPLTVTLLEERLNHPVLNDGALTIDLQNLVIDLTPENSLFRDQFYQQVKSLLSHSSKALGLDFSHSLIQGDFQVSRLGLYTQLTNATLPQNLSPIEQEQLHSDPDFLTENNGQPKTITVFRGLLKFPDALFTGKTNFSNTFFLQRIEGKEAKFTQEANWAGSRFGRDLDLSGSIWGRNLDWSQSLWLGNSKFRQVQFQSSVDFSHSHFLGLVDFEQSQFFQVANFTNVQWLKIVNFRQCSWRDRLLFSGSRFFQDLNLNGATLEKSAAFRYSRFSHLADLQDVKLLGQLDFSNAIFFPFAKINVAGLAFDSEQAKLLGDKNIIGKVLSLPALEGNETVIRNLVRNFRNLEQIPDANQMEYTSQLLLLQQLNQELRNWPTDRQLLLTWVNHFSQWLLLVNLLLFSNYGTNVSLVIGIGMISIAFFGACFGLIDRVRRWQPNPILPSRLESLDLFLSWFLLTLLGLINVFTSTQHPWSTLWGLGLMILPLSGGLIFKLYSQGRYHDLLQVSYFTQEGTLRQLRLLIVRLPIIPEFPFFRDRYMPLVWERRWNWLNYYDFSCNNFLKLGFNDIRLRDEHVPGLISILVWYQWSLGILYLTLLLWTLSRTIPGLNLLIYLS</sequence>
<gene>
    <name evidence="2" type="ORF">KA717_38605</name>
</gene>
<organism evidence="2">
    <name type="scientific">Woronichinia naegeliana WA131</name>
    <dbReference type="NCBI Taxonomy" id="2824559"/>
    <lineage>
        <taxon>Bacteria</taxon>
        <taxon>Bacillati</taxon>
        <taxon>Cyanobacteriota</taxon>
        <taxon>Cyanophyceae</taxon>
        <taxon>Synechococcales</taxon>
        <taxon>Coelosphaeriaceae</taxon>
        <taxon>Woronichinia</taxon>
    </lineage>
</organism>
<keyword evidence="1" id="KW-0472">Membrane</keyword>
<dbReference type="EMBL" id="CP073041">
    <property type="protein sequence ID" value="UXE61224.1"/>
    <property type="molecule type" value="Genomic_DNA"/>
</dbReference>
<keyword evidence="1" id="KW-1133">Transmembrane helix</keyword>
<evidence type="ECO:0000313" key="2">
    <source>
        <dbReference type="EMBL" id="UXE61224.1"/>
    </source>
</evidence>
<feature type="transmembrane region" description="Helical" evidence="1">
    <location>
        <begin position="513"/>
        <end position="533"/>
    </location>
</feature>
<feature type="transmembrane region" description="Helical" evidence="1">
    <location>
        <begin position="446"/>
        <end position="467"/>
    </location>
</feature>
<dbReference type="AlphaFoldDB" id="A0A977PW29"/>
<feature type="transmembrane region" description="Helical" evidence="1">
    <location>
        <begin position="488"/>
        <end position="507"/>
    </location>
</feature>
<name>A0A977PW29_9CYAN</name>